<reference evidence="2 3" key="1">
    <citation type="submission" date="2019-11" db="EMBL/GenBank/DDBJ databases">
        <title>Draft genome sequences of five Paenibacillus species of dairy origin.</title>
        <authorList>
            <person name="Olajide A.M."/>
            <person name="Chen S."/>
            <person name="Lapointe G."/>
        </authorList>
    </citation>
    <scope>NUCLEOTIDE SEQUENCE [LARGE SCALE GENOMIC DNA]</scope>
    <source>
        <strain evidence="2 3">2CS3</strain>
    </source>
</reference>
<proteinExistence type="predicted"/>
<feature type="region of interest" description="Disordered" evidence="1">
    <location>
        <begin position="439"/>
        <end position="459"/>
    </location>
</feature>
<organism evidence="2 3">
    <name type="scientific">Paenibacillus validus</name>
    <dbReference type="NCBI Taxonomy" id="44253"/>
    <lineage>
        <taxon>Bacteria</taxon>
        <taxon>Bacillati</taxon>
        <taxon>Bacillota</taxon>
        <taxon>Bacilli</taxon>
        <taxon>Bacillales</taxon>
        <taxon>Paenibacillaceae</taxon>
        <taxon>Paenibacillus</taxon>
    </lineage>
</organism>
<evidence type="ECO:0000313" key="3">
    <source>
        <dbReference type="Proteomes" id="UP000450917"/>
    </source>
</evidence>
<evidence type="ECO:0000313" key="2">
    <source>
        <dbReference type="EMBL" id="MUG69686.1"/>
    </source>
</evidence>
<gene>
    <name evidence="2" type="ORF">GNP93_03235</name>
</gene>
<evidence type="ECO:0000256" key="1">
    <source>
        <dbReference type="SAM" id="MobiDB-lite"/>
    </source>
</evidence>
<dbReference type="AlphaFoldDB" id="A0A7X3CRG2"/>
<dbReference type="EMBL" id="WNZX01000002">
    <property type="protein sequence ID" value="MUG69686.1"/>
    <property type="molecule type" value="Genomic_DNA"/>
</dbReference>
<dbReference type="Gene3D" id="3.20.20.80">
    <property type="entry name" value="Glycosidases"/>
    <property type="match status" value="1"/>
</dbReference>
<sequence>MERRAVLVKDANPLCQATIQIDPTFAYYVDRSEASVAAELEQAGYRSVRYFVTDETKINGRLVRALRERGMEVWAMALGNGAYGTGHLPPAWRSWQMELLKPVNDGYVRLSPFSAGYTAWKKSALAQVVREHPFTGLEIAEAYFPEWNGLGTGVYGDVGPLAQAAFRQFSGGAMPEFRLRTSPLYYKKDRARYLLWIDLRVRAVNDFLHEVINGQGGVRDANPRIRIATWSLAVDAGRDPVGDVREAQGIDAVAMIRRVRPDAHVLQTHWPDWMRARLPADYIRRYRPFAEPIGLAFPSLPLGVQTDIGSLRGMRRSRAWLKRFGTEAQAQGYRFWTAYEHSIGLPMYAEPPLPLSAARLGDARRVRLTFSKRIDPASAAGGAFRICTTNGGFGGELAPIHVEAVDGQLVELWSDGFPPEAFELEVIGVRDTPDRWLLRDQPANTTPDGTRVSIPAFPD</sequence>
<accession>A0A7X3CRG2</accession>
<name>A0A7X3CRG2_9BACL</name>
<comment type="caution">
    <text evidence="2">The sequence shown here is derived from an EMBL/GenBank/DDBJ whole genome shotgun (WGS) entry which is preliminary data.</text>
</comment>
<keyword evidence="3" id="KW-1185">Reference proteome</keyword>
<dbReference type="Proteomes" id="UP000450917">
    <property type="component" value="Unassembled WGS sequence"/>
</dbReference>
<protein>
    <submittedName>
        <fullName evidence="2">N-acyl-D-glucosamine 2-epimerase</fullName>
    </submittedName>
</protein>